<accession>A0ABZ1BP06</accession>
<name>A0ABZ1BP06_9FIRM</name>
<proteinExistence type="predicted"/>
<sequence>MDRLLWQMDRGALATVGRYRQVRPNLLVKELHRKGHRRVLVCYNPAAGEDRPRRAEMVTRLAEALRQGPSAWRQYLKGPARHYLVTEANPPQLHRAGILDDARYVTSTLAPVEVALAHKGLLEVEASSRTLKTPLEIEPVYHWSDWSLTVAGLVGALRCAQSPP</sequence>
<reference evidence="2" key="1">
    <citation type="submission" date="2023-12" db="EMBL/GenBank/DDBJ databases">
        <title>Novel isolates from deep terrestrial aquifers shed light on the physiology and ecology of the class Limnochordia.</title>
        <authorList>
            <person name="Karnachuk O.V."/>
            <person name="Lukina A.P."/>
            <person name="Avakyan M.R."/>
            <person name="Kadnikov V."/>
            <person name="Begmatov S."/>
            <person name="Beletsky A.V."/>
            <person name="Mardanov A.V."/>
            <person name="Ravin N.V."/>
        </authorList>
    </citation>
    <scope>NUCLEOTIDE SEQUENCE [LARGE SCALE GENOMIC DNA]</scope>
    <source>
        <strain evidence="2">LN</strain>
    </source>
</reference>
<dbReference type="EMBL" id="CP141614">
    <property type="protein sequence ID" value="WRP14537.1"/>
    <property type="molecule type" value="Genomic_DNA"/>
</dbReference>
<evidence type="ECO:0000313" key="1">
    <source>
        <dbReference type="EMBL" id="WRP14537.1"/>
    </source>
</evidence>
<organism evidence="1 2">
    <name type="scientific">Geochorda subterranea</name>
    <dbReference type="NCBI Taxonomy" id="3109564"/>
    <lineage>
        <taxon>Bacteria</taxon>
        <taxon>Bacillati</taxon>
        <taxon>Bacillota</taxon>
        <taxon>Limnochordia</taxon>
        <taxon>Limnochordales</taxon>
        <taxon>Geochordaceae</taxon>
        <taxon>Geochorda</taxon>
    </lineage>
</organism>
<evidence type="ECO:0000313" key="2">
    <source>
        <dbReference type="Proteomes" id="UP001333102"/>
    </source>
</evidence>
<dbReference type="Proteomes" id="UP001333102">
    <property type="component" value="Chromosome"/>
</dbReference>
<protein>
    <submittedName>
        <fullName evidence="1">Uncharacterized protein</fullName>
    </submittedName>
</protein>
<keyword evidence="2" id="KW-1185">Reference proteome</keyword>
<dbReference type="RefSeq" id="WP_324668881.1">
    <property type="nucleotide sequence ID" value="NZ_CP141614.1"/>
</dbReference>
<gene>
    <name evidence="1" type="ORF">VLY81_14155</name>
</gene>